<evidence type="ECO:0000313" key="6">
    <source>
        <dbReference type="EMBL" id="WTW70015.1"/>
    </source>
</evidence>
<reference evidence="6" key="1">
    <citation type="submission" date="2022-10" db="EMBL/GenBank/DDBJ databases">
        <title>The complete genomes of actinobacterial strains from the NBC collection.</title>
        <authorList>
            <person name="Joergensen T.S."/>
            <person name="Alvarez Arevalo M."/>
            <person name="Sterndorff E.B."/>
            <person name="Faurdal D."/>
            <person name="Vuksanovic O."/>
            <person name="Mourched A.-S."/>
            <person name="Charusanti P."/>
            <person name="Shaw S."/>
            <person name="Blin K."/>
            <person name="Weber T."/>
        </authorList>
    </citation>
    <scope>NUCLEOTIDE SEQUENCE</scope>
    <source>
        <strain evidence="6">NBC_00008</strain>
    </source>
</reference>
<dbReference type="GO" id="GO:0045892">
    <property type="term" value="P:negative regulation of DNA-templated transcription"/>
    <property type="evidence" value="ECO:0007669"/>
    <property type="project" value="UniProtKB-ARBA"/>
</dbReference>
<dbReference type="GO" id="GO:0000976">
    <property type="term" value="F:transcription cis-regulatory region binding"/>
    <property type="evidence" value="ECO:0007669"/>
    <property type="project" value="TreeGrafter"/>
</dbReference>
<proteinExistence type="predicted"/>
<dbReference type="PRINTS" id="PR00455">
    <property type="entry name" value="HTHTETR"/>
</dbReference>
<dbReference type="InterPro" id="IPR001647">
    <property type="entry name" value="HTH_TetR"/>
</dbReference>
<name>A0AAU2VR36_9ACTN</name>
<dbReference type="Gene3D" id="1.10.357.10">
    <property type="entry name" value="Tetracycline Repressor, domain 2"/>
    <property type="match status" value="1"/>
</dbReference>
<evidence type="ECO:0000259" key="5">
    <source>
        <dbReference type="PROSITE" id="PS50977"/>
    </source>
</evidence>
<dbReference type="GO" id="GO:0003700">
    <property type="term" value="F:DNA-binding transcription factor activity"/>
    <property type="evidence" value="ECO:0007669"/>
    <property type="project" value="TreeGrafter"/>
</dbReference>
<evidence type="ECO:0000256" key="2">
    <source>
        <dbReference type="ARBA" id="ARBA00023125"/>
    </source>
</evidence>
<sequence>MIEGLSLRERKKIQTRRRLLSEATKLFTERGFDQVSVAEIAEAADVSKMTVFNYFDSKEDLVFAPMEEHIGDVARVVRDREPGESAVAAVRRHFLAAVGDRDAAVGMSDSPVALGILQLIQQTPSLLTRAHAFFVLSFDQLTDVLVEEGEEPAIARIVAAQLIGTRNALITENHRRLLAGEPVEQIAADAVVIAGRGFDLLEKGLGDYATRPRGDI</sequence>
<dbReference type="PROSITE" id="PS50977">
    <property type="entry name" value="HTH_TETR_2"/>
    <property type="match status" value="1"/>
</dbReference>
<dbReference type="FunFam" id="1.10.10.60:FF:000141">
    <property type="entry name" value="TetR family transcriptional regulator"/>
    <property type="match status" value="1"/>
</dbReference>
<dbReference type="AlphaFoldDB" id="A0AAU2VR36"/>
<dbReference type="PANTHER" id="PTHR30055">
    <property type="entry name" value="HTH-TYPE TRANSCRIPTIONAL REGULATOR RUTR"/>
    <property type="match status" value="1"/>
</dbReference>
<evidence type="ECO:0000256" key="1">
    <source>
        <dbReference type="ARBA" id="ARBA00023015"/>
    </source>
</evidence>
<organism evidence="6">
    <name type="scientific">Streptomyces sp. NBC_00008</name>
    <dbReference type="NCBI Taxonomy" id="2903610"/>
    <lineage>
        <taxon>Bacteria</taxon>
        <taxon>Bacillati</taxon>
        <taxon>Actinomycetota</taxon>
        <taxon>Actinomycetes</taxon>
        <taxon>Kitasatosporales</taxon>
        <taxon>Streptomycetaceae</taxon>
        <taxon>Streptomyces</taxon>
    </lineage>
</organism>
<keyword evidence="3" id="KW-0804">Transcription</keyword>
<keyword evidence="2 4" id="KW-0238">DNA-binding</keyword>
<dbReference type="PANTHER" id="PTHR30055:SF234">
    <property type="entry name" value="HTH-TYPE TRANSCRIPTIONAL REGULATOR BETI"/>
    <property type="match status" value="1"/>
</dbReference>
<gene>
    <name evidence="6" type="ORF">OG398_17920</name>
</gene>
<keyword evidence="1" id="KW-0805">Transcription regulation</keyword>
<protein>
    <submittedName>
        <fullName evidence="6">TetR/AcrR family transcriptional regulator</fullName>
    </submittedName>
</protein>
<evidence type="ECO:0000256" key="3">
    <source>
        <dbReference type="ARBA" id="ARBA00023163"/>
    </source>
</evidence>
<dbReference type="InterPro" id="IPR050109">
    <property type="entry name" value="HTH-type_TetR-like_transc_reg"/>
</dbReference>
<accession>A0AAU2VR36</accession>
<feature type="domain" description="HTH tetR-type" evidence="5">
    <location>
        <begin position="13"/>
        <end position="73"/>
    </location>
</feature>
<dbReference type="InterPro" id="IPR009057">
    <property type="entry name" value="Homeodomain-like_sf"/>
</dbReference>
<dbReference type="EMBL" id="CP108313">
    <property type="protein sequence ID" value="WTW70015.1"/>
    <property type="molecule type" value="Genomic_DNA"/>
</dbReference>
<dbReference type="Pfam" id="PF00440">
    <property type="entry name" value="TetR_N"/>
    <property type="match status" value="1"/>
</dbReference>
<evidence type="ECO:0000256" key="4">
    <source>
        <dbReference type="PROSITE-ProRule" id="PRU00335"/>
    </source>
</evidence>
<dbReference type="SUPFAM" id="SSF46689">
    <property type="entry name" value="Homeodomain-like"/>
    <property type="match status" value="1"/>
</dbReference>
<feature type="DNA-binding region" description="H-T-H motif" evidence="4">
    <location>
        <begin position="36"/>
        <end position="55"/>
    </location>
</feature>